<feature type="region of interest" description="Disordered" evidence="1">
    <location>
        <begin position="1"/>
        <end position="21"/>
    </location>
</feature>
<evidence type="ECO:0000259" key="2">
    <source>
        <dbReference type="Pfam" id="PF03372"/>
    </source>
</evidence>
<feature type="domain" description="Endonuclease/exonuclease/phosphatase" evidence="2">
    <location>
        <begin position="66"/>
        <end position="320"/>
    </location>
</feature>
<dbReference type="Gene3D" id="3.60.10.10">
    <property type="entry name" value="Endonuclease/exonuclease/phosphatase"/>
    <property type="match status" value="1"/>
</dbReference>
<proteinExistence type="predicted"/>
<feature type="compositionally biased region" description="Basic residues" evidence="1">
    <location>
        <begin position="37"/>
        <end position="48"/>
    </location>
</feature>
<dbReference type="EMBL" id="RFFG01000074">
    <property type="protein sequence ID" value="RMI39062.1"/>
    <property type="molecule type" value="Genomic_DNA"/>
</dbReference>
<keyword evidence="3" id="KW-0540">Nuclease</keyword>
<protein>
    <submittedName>
        <fullName evidence="3">Endonuclease/exonuclease/phosphatase family protein</fullName>
    </submittedName>
</protein>
<keyword evidence="3" id="KW-0255">Endonuclease</keyword>
<keyword evidence="3" id="KW-0269">Exonuclease</keyword>
<reference evidence="3 4" key="1">
    <citation type="submission" date="2018-10" db="EMBL/GenBank/DDBJ databases">
        <title>Isolation from soil.</title>
        <authorList>
            <person name="Hu J."/>
        </authorList>
    </citation>
    <scope>NUCLEOTIDE SEQUENCE [LARGE SCALE GENOMIC DNA]</scope>
    <source>
        <strain evidence="3 4">NEAU-Ht49</strain>
    </source>
</reference>
<dbReference type="SUPFAM" id="SSF56219">
    <property type="entry name" value="DNase I-like"/>
    <property type="match status" value="1"/>
</dbReference>
<dbReference type="Pfam" id="PF03372">
    <property type="entry name" value="Exo_endo_phos"/>
    <property type="match status" value="1"/>
</dbReference>
<keyword evidence="3" id="KW-0378">Hydrolase</keyword>
<dbReference type="InterPro" id="IPR036691">
    <property type="entry name" value="Endo/exonu/phosph_ase_sf"/>
</dbReference>
<dbReference type="AlphaFoldDB" id="A0A3M2LNZ2"/>
<feature type="region of interest" description="Disordered" evidence="1">
    <location>
        <begin position="37"/>
        <end position="60"/>
    </location>
</feature>
<sequence>MLAGMTRERAFPVRSRVRHPRERTARARSLPWWAGPRHKPVQRVQRSRRSPEVNSAKPNGTLRVTTWNLQNGGLDRPMDIGGDSRLNGIIDRISAAGPQDVVFLQECRWGALSSRRLYETAAKLGMPGWGYLVPAPRFGCDLAVFVRQSDSFHVVQERHESGLTPWYHALLRVETTFRSATGQTHRIDLCGLHFAPSAPRIRGDEAEQFNLLGKVEVIAAGDFNARAIAELPFPGGLNLALPKIARKLDTTPAETIKTAGFADVGELAGDLTPTVGHDFSNGRAVPHRADRIYTNSKGVDVLDYSVLSGALDNGGRLSDHDGVTAHIRISG</sequence>
<evidence type="ECO:0000313" key="3">
    <source>
        <dbReference type="EMBL" id="RMI39062.1"/>
    </source>
</evidence>
<accession>A0A3M2LNZ2</accession>
<dbReference type="GO" id="GO:0004527">
    <property type="term" value="F:exonuclease activity"/>
    <property type="evidence" value="ECO:0007669"/>
    <property type="project" value="UniProtKB-KW"/>
</dbReference>
<name>A0A3M2LNZ2_9ACTN</name>
<keyword evidence="4" id="KW-1185">Reference proteome</keyword>
<dbReference type="Proteomes" id="UP000282674">
    <property type="component" value="Unassembled WGS sequence"/>
</dbReference>
<dbReference type="InterPro" id="IPR005135">
    <property type="entry name" value="Endo/exonuclease/phosphatase"/>
</dbReference>
<dbReference type="GO" id="GO:0004519">
    <property type="term" value="F:endonuclease activity"/>
    <property type="evidence" value="ECO:0007669"/>
    <property type="project" value="UniProtKB-KW"/>
</dbReference>
<feature type="compositionally biased region" description="Basic and acidic residues" evidence="1">
    <location>
        <begin position="1"/>
        <end position="11"/>
    </location>
</feature>
<evidence type="ECO:0000256" key="1">
    <source>
        <dbReference type="SAM" id="MobiDB-lite"/>
    </source>
</evidence>
<gene>
    <name evidence="3" type="ORF">EBO15_30835</name>
</gene>
<organism evidence="3 4">
    <name type="scientific">Actinomadura harenae</name>
    <dbReference type="NCBI Taxonomy" id="2483351"/>
    <lineage>
        <taxon>Bacteria</taxon>
        <taxon>Bacillati</taxon>
        <taxon>Actinomycetota</taxon>
        <taxon>Actinomycetes</taxon>
        <taxon>Streptosporangiales</taxon>
        <taxon>Thermomonosporaceae</taxon>
        <taxon>Actinomadura</taxon>
    </lineage>
</organism>
<evidence type="ECO:0000313" key="4">
    <source>
        <dbReference type="Proteomes" id="UP000282674"/>
    </source>
</evidence>
<comment type="caution">
    <text evidence="3">The sequence shown here is derived from an EMBL/GenBank/DDBJ whole genome shotgun (WGS) entry which is preliminary data.</text>
</comment>